<dbReference type="EMBL" id="CAJVCH010548062">
    <property type="protein sequence ID" value="CAG7828575.1"/>
    <property type="molecule type" value="Genomic_DNA"/>
</dbReference>
<keyword evidence="12" id="KW-0275">Fatty acid biosynthesis</keyword>
<keyword evidence="6" id="KW-0378">Hydrolase</keyword>
<evidence type="ECO:0000256" key="1">
    <source>
        <dbReference type="ARBA" id="ARBA00012873"/>
    </source>
</evidence>
<evidence type="ECO:0000256" key="14">
    <source>
        <dbReference type="ARBA" id="ARBA00044883"/>
    </source>
</evidence>
<keyword evidence="17" id="KW-1185">Reference proteome</keyword>
<evidence type="ECO:0000313" key="17">
    <source>
        <dbReference type="Proteomes" id="UP000708208"/>
    </source>
</evidence>
<gene>
    <name evidence="16" type="ORF">AFUS01_LOCUS38493</name>
</gene>
<keyword evidence="10" id="KW-0520">NAD</keyword>
<dbReference type="AlphaFoldDB" id="A0A8J2LUW8"/>
<comment type="caution">
    <text evidence="16">The sequence shown here is derived from an EMBL/GenBank/DDBJ whole genome shotgun (WGS) entry which is preliminary data.</text>
</comment>
<evidence type="ECO:0000259" key="15">
    <source>
        <dbReference type="PROSITE" id="PS52004"/>
    </source>
</evidence>
<evidence type="ECO:0000256" key="4">
    <source>
        <dbReference type="ARBA" id="ARBA00022516"/>
    </source>
</evidence>
<protein>
    <recommendedName>
        <fullName evidence="2">Fatty acid synthase</fullName>
        <ecNumber evidence="1">2.3.1.85</ecNumber>
    </recommendedName>
</protein>
<dbReference type="GO" id="GO:0004315">
    <property type="term" value="F:3-oxoacyl-[acyl-carrier-protein] synthase activity"/>
    <property type="evidence" value="ECO:0007669"/>
    <property type="project" value="InterPro"/>
</dbReference>
<dbReference type="GO" id="GO:0016787">
    <property type="term" value="F:hydrolase activity"/>
    <property type="evidence" value="ECO:0007669"/>
    <property type="project" value="UniProtKB-KW"/>
</dbReference>
<keyword evidence="9" id="KW-0560">Oxidoreductase</keyword>
<evidence type="ECO:0000256" key="3">
    <source>
        <dbReference type="ARBA" id="ARBA00022450"/>
    </source>
</evidence>
<dbReference type="Proteomes" id="UP000708208">
    <property type="component" value="Unassembled WGS sequence"/>
</dbReference>
<dbReference type="PROSITE" id="PS52004">
    <property type="entry name" value="KS3_2"/>
    <property type="match status" value="1"/>
</dbReference>
<dbReference type="InterPro" id="IPR032821">
    <property type="entry name" value="PKS_assoc"/>
</dbReference>
<evidence type="ECO:0000256" key="8">
    <source>
        <dbReference type="ARBA" id="ARBA00022857"/>
    </source>
</evidence>
<dbReference type="Pfam" id="PF00109">
    <property type="entry name" value="ketoacyl-synt"/>
    <property type="match status" value="1"/>
</dbReference>
<sequence length="678" mass="74415">MMCECVRDGFRIQLFKIIFMCDKFKCNPFEPNTTLPRISLEVVYEAVVDAGVNIKSLSGRRVGVFMSTSCSEALDIWLRSTEIRTGHYITGCHPSMLADQISYAFNFKGPSCVFDSGCSASFSALQYAMLAIKSGLCDSAIVGGANINTFPLISNAFCNLGALSVDGKCKAFDASADGFVRSEAVVALYICRKDCAKRMYATISGIKCFNDGHKRDGISVPSSKAQAQLIKELYAETGVNPLEVTYVEAHGTGTKAGDPKEIAALADIFCTGRVGPLLVGSVKSNMGHSEQVSGLCGVIKVLLARQFEVIPPNLHFKTPNPECKALVDGRIQVVVQHTPFHGRYVGLNSFGLGGTTGHVILKFEDVYSTPTTTYVLNSDVKFPSVPVSMPKTIPILILASGRTREAVTNLLTHSMQIRSTSSHGYNNFIGLLHEIASDHVPKHKFLGYAVRDPSTEFEVAIVERVESSTSVHFVYTGLGSQYVGMTKTMINFKTFNNSVQLSTQLMRRVGMDLESVLQTEDIQCINSLQNAFVAITACQMALTDLLESLDICPDIRGLKTSSSASIISPQVTPIVSKQKFCAYFDPDESQSKRAVLDLFFEIVLDNLEKRAVETFIFTEITDCGHQAAVDLHSLVYFKFMYYEHRILQAEKCMKCGSNTIPSNSKIFHNIEDLRLIPP</sequence>
<dbReference type="PANTHER" id="PTHR43775">
    <property type="entry name" value="FATTY ACID SYNTHASE"/>
    <property type="match status" value="1"/>
</dbReference>
<dbReference type="GO" id="GO:0016491">
    <property type="term" value="F:oxidoreductase activity"/>
    <property type="evidence" value="ECO:0007669"/>
    <property type="project" value="UniProtKB-KW"/>
</dbReference>
<accession>A0A8J2LUW8</accession>
<evidence type="ECO:0000256" key="5">
    <source>
        <dbReference type="ARBA" id="ARBA00022679"/>
    </source>
</evidence>
<feature type="non-terminal residue" evidence="16">
    <location>
        <position position="1"/>
    </location>
</feature>
<dbReference type="OrthoDB" id="329835at2759"/>
<dbReference type="Pfam" id="PF00698">
    <property type="entry name" value="Acyl_transf_1"/>
    <property type="match status" value="1"/>
</dbReference>
<proteinExistence type="predicted"/>
<evidence type="ECO:0000256" key="7">
    <source>
        <dbReference type="ARBA" id="ARBA00022832"/>
    </source>
</evidence>
<keyword evidence="11" id="KW-0443">Lipid metabolism</keyword>
<keyword evidence="4" id="KW-0444">Lipid biosynthesis</keyword>
<dbReference type="InterPro" id="IPR020841">
    <property type="entry name" value="PKS_Beta-ketoAc_synthase_dom"/>
</dbReference>
<dbReference type="InterPro" id="IPR018201">
    <property type="entry name" value="Ketoacyl_synth_AS"/>
</dbReference>
<reference evidence="16" key="1">
    <citation type="submission" date="2021-06" db="EMBL/GenBank/DDBJ databases">
        <authorList>
            <person name="Hodson N. C."/>
            <person name="Mongue J. A."/>
            <person name="Jaron S. K."/>
        </authorList>
    </citation>
    <scope>NUCLEOTIDE SEQUENCE</scope>
</reference>
<dbReference type="PROSITE" id="PS00606">
    <property type="entry name" value="KS3_1"/>
    <property type="match status" value="1"/>
</dbReference>
<dbReference type="InterPro" id="IPR014031">
    <property type="entry name" value="Ketoacyl_synth_C"/>
</dbReference>
<name>A0A8J2LUW8_9HEXA</name>
<evidence type="ECO:0000313" key="16">
    <source>
        <dbReference type="EMBL" id="CAG7828575.1"/>
    </source>
</evidence>
<dbReference type="GO" id="GO:0004312">
    <property type="term" value="F:fatty acid synthase activity"/>
    <property type="evidence" value="ECO:0007669"/>
    <property type="project" value="UniProtKB-EC"/>
</dbReference>
<dbReference type="SMART" id="SM00825">
    <property type="entry name" value="PKS_KS"/>
    <property type="match status" value="1"/>
</dbReference>
<keyword evidence="5" id="KW-0808">Transferase</keyword>
<keyword evidence="7" id="KW-0276">Fatty acid metabolism</keyword>
<evidence type="ECO:0000256" key="6">
    <source>
        <dbReference type="ARBA" id="ARBA00022801"/>
    </source>
</evidence>
<dbReference type="PANTHER" id="PTHR43775:SF7">
    <property type="entry name" value="FATTY ACID SYNTHASE"/>
    <property type="match status" value="1"/>
</dbReference>
<dbReference type="EC" id="2.3.1.85" evidence="1"/>
<dbReference type="CDD" id="cd00833">
    <property type="entry name" value="PKS"/>
    <property type="match status" value="1"/>
</dbReference>
<evidence type="ECO:0000256" key="9">
    <source>
        <dbReference type="ARBA" id="ARBA00023002"/>
    </source>
</evidence>
<evidence type="ECO:0000256" key="12">
    <source>
        <dbReference type="ARBA" id="ARBA00023160"/>
    </source>
</evidence>
<dbReference type="Pfam" id="PF16197">
    <property type="entry name" value="KAsynt_C_assoc"/>
    <property type="match status" value="1"/>
</dbReference>
<comment type="catalytic activity">
    <reaction evidence="14">
        <text>acetyl-CoA + n malonyl-CoA + 2n NADPH + 2n H(+) = a long-chain fatty acid + (n+1) CoA + n CO2 + 2n NADP(+).</text>
        <dbReference type="EC" id="2.3.1.85"/>
    </reaction>
</comment>
<dbReference type="Pfam" id="PF02801">
    <property type="entry name" value="Ketoacyl-synt_C"/>
    <property type="match status" value="1"/>
</dbReference>
<dbReference type="GO" id="GO:0006633">
    <property type="term" value="P:fatty acid biosynthetic process"/>
    <property type="evidence" value="ECO:0007669"/>
    <property type="project" value="UniProtKB-KW"/>
</dbReference>
<dbReference type="InterPro" id="IPR014030">
    <property type="entry name" value="Ketoacyl_synth_N"/>
</dbReference>
<feature type="domain" description="Ketosynthase family 3 (KS3)" evidence="15">
    <location>
        <begin position="1"/>
        <end position="363"/>
    </location>
</feature>
<keyword evidence="13" id="KW-0511">Multifunctional enzyme</keyword>
<keyword evidence="3" id="KW-0596">Phosphopantetheine</keyword>
<evidence type="ECO:0000256" key="2">
    <source>
        <dbReference type="ARBA" id="ARBA00018769"/>
    </source>
</evidence>
<dbReference type="InterPro" id="IPR014043">
    <property type="entry name" value="Acyl_transferase_dom"/>
</dbReference>
<dbReference type="InterPro" id="IPR050091">
    <property type="entry name" value="PKS_NRPS_Biosynth_Enz"/>
</dbReference>
<organism evidence="16 17">
    <name type="scientific">Allacma fusca</name>
    <dbReference type="NCBI Taxonomy" id="39272"/>
    <lineage>
        <taxon>Eukaryota</taxon>
        <taxon>Metazoa</taxon>
        <taxon>Ecdysozoa</taxon>
        <taxon>Arthropoda</taxon>
        <taxon>Hexapoda</taxon>
        <taxon>Collembola</taxon>
        <taxon>Symphypleona</taxon>
        <taxon>Sminthuridae</taxon>
        <taxon>Allacma</taxon>
    </lineage>
</organism>
<evidence type="ECO:0000256" key="11">
    <source>
        <dbReference type="ARBA" id="ARBA00023098"/>
    </source>
</evidence>
<keyword evidence="8" id="KW-0521">NADP</keyword>
<evidence type="ECO:0000256" key="10">
    <source>
        <dbReference type="ARBA" id="ARBA00023027"/>
    </source>
</evidence>
<evidence type="ECO:0000256" key="13">
    <source>
        <dbReference type="ARBA" id="ARBA00023268"/>
    </source>
</evidence>